<evidence type="ECO:0000256" key="12">
    <source>
        <dbReference type="ARBA" id="ARBA00022840"/>
    </source>
</evidence>
<feature type="signal peptide" evidence="22">
    <location>
        <begin position="1"/>
        <end position="24"/>
    </location>
</feature>
<sequence>MAHSSLSRSLVLHMIIILYTVTSSSLSDSEILVQFKDSLVKADALSDWSPSTSPCNGDKENWKGVLCDNGKVWGLKLENMGLKGVIDVETLKELSTLRTISFMKNNFDGSLPNLKKLGALKSIYLSDNNFSGEIPGNAFDGMVSLKKLHLERNRFTGQIPESLGMLPKLTELMLEDNEFRGEIPEFRQDRLKMVNMSNNDLEGPILGSLSKLNVSSFSGNKDLCGHPLESCAASRKLSVGTILVVVVVVVVALAAIVAVFIILRRQGQRPQPEETSLPSQAHKKAASADLDKMEQGGLPDGKRSEQGGKLSFLRDERDKFELADLLRASAEILGSGVFGSTYKAAVMMGSVMVVKRHRKMNNVGKEEFQEHMRRLGRLSHPNLLPLVAYYYRKEEKLLVSDYVDNVTVAVHLHGNHSSGQPSLDWPTRLKIIKGVARGLSYLYNELPSLIVPHGHLKASNVLLDESFNPILTDYGLIPVVNHEHAQDLMIAYKSPEYKQHGRITKKTDVWSLGILILEILTGKFPSNYFRPAGKGDDTDLGSWVISIFQGETTSEVFDKEMGGVKNSEGEMVKLLKIGLSCCESEMEKRLDIKEAVERIEEVRDRDGDEEFYSSYTSEGDMRSSRGLSDDFSLSMNG</sequence>
<keyword evidence="14 21" id="KW-0472">Membrane</keyword>
<comment type="catalytic activity">
    <reaction evidence="18">
        <text>L-seryl-[protein] + ATP = O-phospho-L-seryl-[protein] + ADP + H(+)</text>
        <dbReference type="Rhea" id="RHEA:17989"/>
        <dbReference type="Rhea" id="RHEA-COMP:9863"/>
        <dbReference type="Rhea" id="RHEA-COMP:11604"/>
        <dbReference type="ChEBI" id="CHEBI:15378"/>
        <dbReference type="ChEBI" id="CHEBI:29999"/>
        <dbReference type="ChEBI" id="CHEBI:30616"/>
        <dbReference type="ChEBI" id="CHEBI:83421"/>
        <dbReference type="ChEBI" id="CHEBI:456216"/>
        <dbReference type="EC" id="2.7.11.1"/>
    </reaction>
</comment>
<evidence type="ECO:0000256" key="22">
    <source>
        <dbReference type="SAM" id="SignalP"/>
    </source>
</evidence>
<evidence type="ECO:0000256" key="1">
    <source>
        <dbReference type="ARBA" id="ARBA00004167"/>
    </source>
</evidence>
<dbReference type="InterPro" id="IPR001245">
    <property type="entry name" value="Ser-Thr/Tyr_kinase_cat_dom"/>
</dbReference>
<dbReference type="FunFam" id="1.10.510.10:FF:000480">
    <property type="entry name" value="Pollen receptor-like kinase 1"/>
    <property type="match status" value="1"/>
</dbReference>
<evidence type="ECO:0000256" key="15">
    <source>
        <dbReference type="ARBA" id="ARBA00023170"/>
    </source>
</evidence>
<feature type="transmembrane region" description="Helical" evidence="21">
    <location>
        <begin position="237"/>
        <end position="263"/>
    </location>
</feature>
<feature type="region of interest" description="Disordered" evidence="20">
    <location>
        <begin position="271"/>
        <end position="308"/>
    </location>
</feature>
<dbReference type="PROSITE" id="PS50011">
    <property type="entry name" value="PROTEIN_KINASE_DOM"/>
    <property type="match status" value="1"/>
</dbReference>
<keyword evidence="6" id="KW-0808">Transferase</keyword>
<accession>A0ABC8TG36</accession>
<evidence type="ECO:0000256" key="20">
    <source>
        <dbReference type="SAM" id="MobiDB-lite"/>
    </source>
</evidence>
<evidence type="ECO:0000256" key="16">
    <source>
        <dbReference type="ARBA" id="ARBA00023180"/>
    </source>
</evidence>
<feature type="domain" description="Protein kinase" evidence="23">
    <location>
        <begin position="327"/>
        <end position="612"/>
    </location>
</feature>
<organism evidence="24 25">
    <name type="scientific">Ilex paraguariensis</name>
    <name type="common">yerba mate</name>
    <dbReference type="NCBI Taxonomy" id="185542"/>
    <lineage>
        <taxon>Eukaryota</taxon>
        <taxon>Viridiplantae</taxon>
        <taxon>Streptophyta</taxon>
        <taxon>Embryophyta</taxon>
        <taxon>Tracheophyta</taxon>
        <taxon>Spermatophyta</taxon>
        <taxon>Magnoliopsida</taxon>
        <taxon>eudicotyledons</taxon>
        <taxon>Gunneridae</taxon>
        <taxon>Pentapetalae</taxon>
        <taxon>asterids</taxon>
        <taxon>campanulids</taxon>
        <taxon>Aquifoliales</taxon>
        <taxon>Aquifoliaceae</taxon>
        <taxon>Ilex</taxon>
    </lineage>
</organism>
<keyword evidence="13 21" id="KW-1133">Transmembrane helix</keyword>
<dbReference type="Proteomes" id="UP001642360">
    <property type="component" value="Unassembled WGS sequence"/>
</dbReference>
<dbReference type="PANTHER" id="PTHR48007:SF64">
    <property type="entry name" value="POLLEN RECEPTOR-LIKE KINASE 1"/>
    <property type="match status" value="1"/>
</dbReference>
<dbReference type="SUPFAM" id="SSF56112">
    <property type="entry name" value="Protein kinase-like (PK-like)"/>
    <property type="match status" value="1"/>
</dbReference>
<keyword evidence="16" id="KW-0325">Glycoprotein</keyword>
<keyword evidence="4" id="KW-0597">Phosphoprotein</keyword>
<comment type="similarity">
    <text evidence="2">Belongs to the protein kinase superfamily. Ser/Thr protein kinase family.</text>
</comment>
<gene>
    <name evidence="24" type="ORF">ILEXP_LOCUS35141</name>
</gene>
<dbReference type="InterPro" id="IPR046959">
    <property type="entry name" value="PRK1-6/SRF4-like"/>
</dbReference>
<dbReference type="Pfam" id="PF13855">
    <property type="entry name" value="LRR_8"/>
    <property type="match status" value="1"/>
</dbReference>
<evidence type="ECO:0000313" key="25">
    <source>
        <dbReference type="Proteomes" id="UP001642360"/>
    </source>
</evidence>
<evidence type="ECO:0000256" key="3">
    <source>
        <dbReference type="ARBA" id="ARBA00012513"/>
    </source>
</evidence>
<evidence type="ECO:0000256" key="13">
    <source>
        <dbReference type="ARBA" id="ARBA00022989"/>
    </source>
</evidence>
<evidence type="ECO:0000256" key="7">
    <source>
        <dbReference type="ARBA" id="ARBA00022692"/>
    </source>
</evidence>
<keyword evidence="8 22" id="KW-0732">Signal</keyword>
<protein>
    <recommendedName>
        <fullName evidence="3">non-specific serine/threonine protein kinase</fullName>
        <ecNumber evidence="3">2.7.11.1</ecNumber>
    </recommendedName>
</protein>
<dbReference type="InterPro" id="IPR001611">
    <property type="entry name" value="Leu-rich_rpt"/>
</dbReference>
<dbReference type="EMBL" id="CAUOFW020004502">
    <property type="protein sequence ID" value="CAK9165944.1"/>
    <property type="molecule type" value="Genomic_DNA"/>
</dbReference>
<evidence type="ECO:0000256" key="18">
    <source>
        <dbReference type="ARBA" id="ARBA00048679"/>
    </source>
</evidence>
<comment type="caution">
    <text evidence="24">The sequence shown here is derived from an EMBL/GenBank/DDBJ whole genome shotgun (WGS) entry which is preliminary data.</text>
</comment>
<dbReference type="Pfam" id="PF07714">
    <property type="entry name" value="PK_Tyr_Ser-Thr"/>
    <property type="match status" value="1"/>
</dbReference>
<evidence type="ECO:0000256" key="17">
    <source>
        <dbReference type="ARBA" id="ARBA00047899"/>
    </source>
</evidence>
<dbReference type="FunFam" id="3.30.200.20:FF:000307">
    <property type="entry name" value="pollen receptor-like kinase 1"/>
    <property type="match status" value="1"/>
</dbReference>
<comment type="subcellular location">
    <subcellularLocation>
        <location evidence="1">Membrane</location>
        <topology evidence="1">Single-pass membrane protein</topology>
    </subcellularLocation>
</comment>
<proteinExistence type="inferred from homology"/>
<dbReference type="InterPro" id="IPR017441">
    <property type="entry name" value="Protein_kinase_ATP_BS"/>
</dbReference>
<evidence type="ECO:0000256" key="6">
    <source>
        <dbReference type="ARBA" id="ARBA00022679"/>
    </source>
</evidence>
<evidence type="ECO:0000256" key="19">
    <source>
        <dbReference type="PROSITE-ProRule" id="PRU10141"/>
    </source>
</evidence>
<keyword evidence="15" id="KW-0675">Receptor</keyword>
<dbReference type="InterPro" id="IPR011009">
    <property type="entry name" value="Kinase-like_dom_sf"/>
</dbReference>
<evidence type="ECO:0000256" key="2">
    <source>
        <dbReference type="ARBA" id="ARBA00008684"/>
    </source>
</evidence>
<dbReference type="Gene3D" id="1.10.510.10">
    <property type="entry name" value="Transferase(Phosphotransferase) domain 1"/>
    <property type="match status" value="1"/>
</dbReference>
<feature type="compositionally biased region" description="Basic and acidic residues" evidence="20">
    <location>
        <begin position="289"/>
        <end position="308"/>
    </location>
</feature>
<feature type="binding site" evidence="19">
    <location>
        <position position="355"/>
    </location>
    <ligand>
        <name>ATP</name>
        <dbReference type="ChEBI" id="CHEBI:30616"/>
    </ligand>
</feature>
<evidence type="ECO:0000259" key="23">
    <source>
        <dbReference type="PROSITE" id="PS50011"/>
    </source>
</evidence>
<keyword evidence="25" id="KW-1185">Reference proteome</keyword>
<name>A0ABC8TG36_9AQUA</name>
<feature type="chain" id="PRO_5044800914" description="non-specific serine/threonine protein kinase" evidence="22">
    <location>
        <begin position="25"/>
        <end position="637"/>
    </location>
</feature>
<dbReference type="PROSITE" id="PS00107">
    <property type="entry name" value="PROTEIN_KINASE_ATP"/>
    <property type="match status" value="1"/>
</dbReference>
<dbReference type="PANTHER" id="PTHR48007">
    <property type="entry name" value="LEUCINE-RICH REPEAT RECEPTOR-LIKE PROTEIN KINASE PXC1"/>
    <property type="match status" value="1"/>
</dbReference>
<comment type="catalytic activity">
    <reaction evidence="17">
        <text>L-threonyl-[protein] + ATP = O-phospho-L-threonyl-[protein] + ADP + H(+)</text>
        <dbReference type="Rhea" id="RHEA:46608"/>
        <dbReference type="Rhea" id="RHEA-COMP:11060"/>
        <dbReference type="Rhea" id="RHEA-COMP:11605"/>
        <dbReference type="ChEBI" id="CHEBI:15378"/>
        <dbReference type="ChEBI" id="CHEBI:30013"/>
        <dbReference type="ChEBI" id="CHEBI:30616"/>
        <dbReference type="ChEBI" id="CHEBI:61977"/>
        <dbReference type="ChEBI" id="CHEBI:456216"/>
        <dbReference type="EC" id="2.7.11.1"/>
    </reaction>
</comment>
<keyword evidence="9" id="KW-0677">Repeat</keyword>
<dbReference type="InterPro" id="IPR000719">
    <property type="entry name" value="Prot_kinase_dom"/>
</dbReference>
<reference evidence="24 25" key="1">
    <citation type="submission" date="2024-02" db="EMBL/GenBank/DDBJ databases">
        <authorList>
            <person name="Vignale AGUSTIN F."/>
            <person name="Sosa J E."/>
            <person name="Modenutti C."/>
        </authorList>
    </citation>
    <scope>NUCLEOTIDE SEQUENCE [LARGE SCALE GENOMIC DNA]</scope>
</reference>
<evidence type="ECO:0000256" key="21">
    <source>
        <dbReference type="SAM" id="Phobius"/>
    </source>
</evidence>
<dbReference type="Pfam" id="PF08263">
    <property type="entry name" value="LRRNT_2"/>
    <property type="match status" value="1"/>
</dbReference>
<dbReference type="AlphaFoldDB" id="A0ABC8TG36"/>
<evidence type="ECO:0000313" key="24">
    <source>
        <dbReference type="EMBL" id="CAK9165944.1"/>
    </source>
</evidence>
<evidence type="ECO:0000256" key="4">
    <source>
        <dbReference type="ARBA" id="ARBA00022553"/>
    </source>
</evidence>
<evidence type="ECO:0000256" key="11">
    <source>
        <dbReference type="ARBA" id="ARBA00022777"/>
    </source>
</evidence>
<evidence type="ECO:0000256" key="14">
    <source>
        <dbReference type="ARBA" id="ARBA00023136"/>
    </source>
</evidence>
<keyword evidence="5" id="KW-0433">Leucine-rich repeat</keyword>
<dbReference type="Gene3D" id="3.80.10.10">
    <property type="entry name" value="Ribonuclease Inhibitor"/>
    <property type="match status" value="2"/>
</dbReference>
<evidence type="ECO:0000256" key="5">
    <source>
        <dbReference type="ARBA" id="ARBA00022614"/>
    </source>
</evidence>
<keyword evidence="12 19" id="KW-0067">ATP-binding</keyword>
<dbReference type="Gene3D" id="3.30.200.20">
    <property type="entry name" value="Phosphorylase Kinase, domain 1"/>
    <property type="match status" value="1"/>
</dbReference>
<evidence type="ECO:0000256" key="9">
    <source>
        <dbReference type="ARBA" id="ARBA00022737"/>
    </source>
</evidence>
<dbReference type="GO" id="GO:0005524">
    <property type="term" value="F:ATP binding"/>
    <property type="evidence" value="ECO:0007669"/>
    <property type="project" value="UniProtKB-UniRule"/>
</dbReference>
<dbReference type="GO" id="GO:0004674">
    <property type="term" value="F:protein serine/threonine kinase activity"/>
    <property type="evidence" value="ECO:0007669"/>
    <property type="project" value="UniProtKB-EC"/>
</dbReference>
<keyword evidence="11" id="KW-0418">Kinase</keyword>
<keyword evidence="7 21" id="KW-0812">Transmembrane</keyword>
<evidence type="ECO:0000256" key="10">
    <source>
        <dbReference type="ARBA" id="ARBA00022741"/>
    </source>
</evidence>
<feature type="region of interest" description="Disordered" evidence="20">
    <location>
        <begin position="604"/>
        <end position="637"/>
    </location>
</feature>
<dbReference type="FunFam" id="3.80.10.10:FF:000400">
    <property type="entry name" value="Nuclear pore complex protein NUP107"/>
    <property type="match status" value="1"/>
</dbReference>
<dbReference type="SUPFAM" id="SSF52058">
    <property type="entry name" value="L domain-like"/>
    <property type="match status" value="1"/>
</dbReference>
<evidence type="ECO:0000256" key="8">
    <source>
        <dbReference type="ARBA" id="ARBA00022729"/>
    </source>
</evidence>
<dbReference type="EC" id="2.7.11.1" evidence="3"/>
<dbReference type="InterPro" id="IPR013210">
    <property type="entry name" value="LRR_N_plant-typ"/>
</dbReference>
<dbReference type="GO" id="GO:0016020">
    <property type="term" value="C:membrane"/>
    <property type="evidence" value="ECO:0007669"/>
    <property type="project" value="UniProtKB-SubCell"/>
</dbReference>
<dbReference type="InterPro" id="IPR032675">
    <property type="entry name" value="LRR_dom_sf"/>
</dbReference>
<keyword evidence="10 19" id="KW-0547">Nucleotide-binding</keyword>